<dbReference type="AlphaFoldDB" id="A0A3E2HJ32"/>
<dbReference type="Pfam" id="PF13257">
    <property type="entry name" value="DUF4048"/>
    <property type="match status" value="1"/>
</dbReference>
<feature type="non-terminal residue" evidence="4">
    <location>
        <position position="1"/>
    </location>
</feature>
<organism evidence="4 5">
    <name type="scientific">Scytalidium lignicola</name>
    <name type="common">Hyphomycete</name>
    <dbReference type="NCBI Taxonomy" id="5539"/>
    <lineage>
        <taxon>Eukaryota</taxon>
        <taxon>Fungi</taxon>
        <taxon>Dikarya</taxon>
        <taxon>Ascomycota</taxon>
        <taxon>Pezizomycotina</taxon>
        <taxon>Leotiomycetes</taxon>
        <taxon>Leotiomycetes incertae sedis</taxon>
        <taxon>Scytalidium</taxon>
    </lineage>
</organism>
<keyword evidence="1" id="KW-0175">Coiled coil</keyword>
<feature type="compositionally biased region" description="Polar residues" evidence="2">
    <location>
        <begin position="68"/>
        <end position="86"/>
    </location>
</feature>
<feature type="compositionally biased region" description="Polar residues" evidence="2">
    <location>
        <begin position="306"/>
        <end position="317"/>
    </location>
</feature>
<feature type="non-terminal residue" evidence="4">
    <location>
        <position position="505"/>
    </location>
</feature>
<feature type="compositionally biased region" description="Basic and acidic residues" evidence="2">
    <location>
        <begin position="341"/>
        <end position="350"/>
    </location>
</feature>
<feature type="region of interest" description="Disordered" evidence="2">
    <location>
        <begin position="403"/>
        <end position="439"/>
    </location>
</feature>
<feature type="region of interest" description="Disordered" evidence="2">
    <location>
        <begin position="1"/>
        <end position="101"/>
    </location>
</feature>
<dbReference type="EMBL" id="NCSJ02000035">
    <property type="protein sequence ID" value="RFU33444.1"/>
    <property type="molecule type" value="Genomic_DNA"/>
</dbReference>
<feature type="compositionally biased region" description="Polar residues" evidence="2">
    <location>
        <begin position="482"/>
        <end position="495"/>
    </location>
</feature>
<dbReference type="InterPro" id="IPR025122">
    <property type="entry name" value="DUF4048"/>
</dbReference>
<feature type="region of interest" description="Disordered" evidence="2">
    <location>
        <begin position="301"/>
        <end position="353"/>
    </location>
</feature>
<reference evidence="4 5" key="1">
    <citation type="submission" date="2018-05" db="EMBL/GenBank/DDBJ databases">
        <title>Draft genome sequence of Scytalidium lignicola DSM 105466, a ubiquitous saprotrophic fungus.</title>
        <authorList>
            <person name="Buettner E."/>
            <person name="Gebauer A.M."/>
            <person name="Hofrichter M."/>
            <person name="Liers C."/>
            <person name="Kellner H."/>
        </authorList>
    </citation>
    <scope>NUCLEOTIDE SEQUENCE [LARGE SCALE GENOMIC DNA]</scope>
    <source>
        <strain evidence="4 5">DSM 105466</strain>
    </source>
</reference>
<feature type="compositionally biased region" description="Polar residues" evidence="2">
    <location>
        <begin position="416"/>
        <end position="428"/>
    </location>
</feature>
<keyword evidence="5" id="KW-1185">Reference proteome</keyword>
<evidence type="ECO:0000256" key="1">
    <source>
        <dbReference type="SAM" id="Coils"/>
    </source>
</evidence>
<comment type="caution">
    <text evidence="4">The sequence shown here is derived from an EMBL/GenBank/DDBJ whole genome shotgun (WGS) entry which is preliminary data.</text>
</comment>
<evidence type="ECO:0000256" key="2">
    <source>
        <dbReference type="SAM" id="MobiDB-lite"/>
    </source>
</evidence>
<feature type="region of interest" description="Disordered" evidence="2">
    <location>
        <begin position="476"/>
        <end position="505"/>
    </location>
</feature>
<dbReference type="OrthoDB" id="4097086at2759"/>
<feature type="compositionally biased region" description="Polar residues" evidence="2">
    <location>
        <begin position="42"/>
        <end position="55"/>
    </location>
</feature>
<gene>
    <name evidence="4" type="ORF">B7463_g2866</name>
</gene>
<feature type="region of interest" description="Disordered" evidence="2">
    <location>
        <begin position="226"/>
        <end position="251"/>
    </location>
</feature>
<name>A0A3E2HJ32_SCYLI</name>
<proteinExistence type="predicted"/>
<feature type="domain" description="DUF4048" evidence="3">
    <location>
        <begin position="273"/>
        <end position="418"/>
    </location>
</feature>
<protein>
    <recommendedName>
        <fullName evidence="3">DUF4048 domain-containing protein</fullName>
    </recommendedName>
</protein>
<feature type="coiled-coil region" evidence="1">
    <location>
        <begin position="111"/>
        <end position="138"/>
    </location>
</feature>
<dbReference type="OMA" id="PWPAITK"/>
<sequence>MEEDKCQSSTTDRNSIDGIMSPEDPNNDSSQEASNMPPPSQPNTQHTRARSSISRRPNRLSLVFPVAPSTTGTESAKQTPTSSTAPSLPATPAEAARSITPNDSGGFLVALAAQERKVLELKEELSKAEADLLKLKKQWAMHEASKKTSKLRNAEQIQALQNLTAEGRKSIEEQTNLKRSIELERRKSLLGGTNAPKDSRRRIITGGHTRTLSLLSPDSSTYVKSFESSQESNPQTVGLSRSTTMPDTSQGITRISSRLASRHSYQSGATGVKQIADDVKAGLWTFLEDLRQATVGDEAITGVKKQPNTNNDAQHNGINRKASKGSLSGSSNGRGKAQVHTNKEKSEPRTWDTLTGNNAALFDVAGTLWEDQTRQSLKGTKATRKQAKSLSLAPAVVSDFDDDWSNWDSPPPKSPTRWSGSTAASDTAITPLKAGVDEDDTKNIEETTHEITWPGLDQLTPGHLKRTVTTLMSEWEKALTPPASTEQSPSRTPANISYDDVDKLA</sequence>
<evidence type="ECO:0000313" key="4">
    <source>
        <dbReference type="EMBL" id="RFU33444.1"/>
    </source>
</evidence>
<evidence type="ECO:0000313" key="5">
    <source>
        <dbReference type="Proteomes" id="UP000258309"/>
    </source>
</evidence>
<evidence type="ECO:0000259" key="3">
    <source>
        <dbReference type="Pfam" id="PF13257"/>
    </source>
</evidence>
<dbReference type="Proteomes" id="UP000258309">
    <property type="component" value="Unassembled WGS sequence"/>
</dbReference>
<accession>A0A3E2HJ32</accession>